<dbReference type="Proteomes" id="UP000259610">
    <property type="component" value="Unassembled WGS sequence"/>
</dbReference>
<dbReference type="InterPro" id="IPR036412">
    <property type="entry name" value="HAD-like_sf"/>
</dbReference>
<dbReference type="InterPro" id="IPR041492">
    <property type="entry name" value="HAD_2"/>
</dbReference>
<dbReference type="SUPFAM" id="SSF56784">
    <property type="entry name" value="HAD-like"/>
    <property type="match status" value="1"/>
</dbReference>
<gene>
    <name evidence="5" type="ORF">DCG58_14185</name>
</gene>
<evidence type="ECO:0000313" key="6">
    <source>
        <dbReference type="Proteomes" id="UP000259610"/>
    </source>
</evidence>
<accession>A0A3B9H0X2</accession>
<name>A0A3B9H0X2_9PROT</name>
<evidence type="ECO:0000256" key="1">
    <source>
        <dbReference type="ARBA" id="ARBA00001946"/>
    </source>
</evidence>
<dbReference type="GO" id="GO:0046872">
    <property type="term" value="F:metal ion binding"/>
    <property type="evidence" value="ECO:0007669"/>
    <property type="project" value="UniProtKB-KW"/>
</dbReference>
<dbReference type="NCBIfam" id="TIGR01549">
    <property type="entry name" value="HAD-SF-IA-v1"/>
    <property type="match status" value="1"/>
</dbReference>
<protein>
    <submittedName>
        <fullName evidence="5">HAD family hydrolase</fullName>
    </submittedName>
</protein>
<keyword evidence="2" id="KW-0479">Metal-binding</keyword>
<comment type="cofactor">
    <cofactor evidence="1">
        <name>Mg(2+)</name>
        <dbReference type="ChEBI" id="CHEBI:18420"/>
    </cofactor>
</comment>
<evidence type="ECO:0000256" key="3">
    <source>
        <dbReference type="ARBA" id="ARBA00022801"/>
    </source>
</evidence>
<dbReference type="InterPro" id="IPR023214">
    <property type="entry name" value="HAD_sf"/>
</dbReference>
<keyword evidence="3 5" id="KW-0378">Hydrolase</keyword>
<dbReference type="SFLD" id="SFLDG01129">
    <property type="entry name" value="C1.5:_HAD__Beta-PGM__Phosphata"/>
    <property type="match status" value="1"/>
</dbReference>
<dbReference type="Pfam" id="PF13419">
    <property type="entry name" value="HAD_2"/>
    <property type="match status" value="1"/>
</dbReference>
<reference evidence="5 6" key="1">
    <citation type="journal article" date="2018" name="Nat. Biotechnol.">
        <title>A standardized bacterial taxonomy based on genome phylogeny substantially revises the tree of life.</title>
        <authorList>
            <person name="Parks D.H."/>
            <person name="Chuvochina M."/>
            <person name="Waite D.W."/>
            <person name="Rinke C."/>
            <person name="Skarshewski A."/>
            <person name="Chaumeil P.A."/>
            <person name="Hugenholtz P."/>
        </authorList>
    </citation>
    <scope>NUCLEOTIDE SEQUENCE [LARGE SCALE GENOMIC DNA]</scope>
    <source>
        <strain evidence="5">UBA8733</strain>
    </source>
</reference>
<dbReference type="PANTHER" id="PTHR46470">
    <property type="entry name" value="N-ACYLNEURAMINATE-9-PHOSPHATASE"/>
    <property type="match status" value="1"/>
</dbReference>
<comment type="caution">
    <text evidence="5">The sequence shown here is derived from an EMBL/GenBank/DDBJ whole genome shotgun (WGS) entry which is preliminary data.</text>
</comment>
<dbReference type="EMBL" id="DMAN01000315">
    <property type="protein sequence ID" value="HAE28308.1"/>
    <property type="molecule type" value="Genomic_DNA"/>
</dbReference>
<dbReference type="PRINTS" id="PR00413">
    <property type="entry name" value="HADHALOGNASE"/>
</dbReference>
<sequence length="228" mass="25544">MIAAVLFDLDDTLLDRTGSLRSFLEDQYGRFSPRLGSASFRQWQERFLELDQRGYVPKSEVYPKILKAFGGDLSITELLLADYSERCCEHARGFPHMRETLEQLRSEGLQLGIITNGWTLFQTRHINALGLDELVDACLISEAEQLRKPDARLFARAGARVGISLQDCLFIGDNPVADILGAHGAGMQTAWIRRGLDWPADAAQNPGHTLHELHEVVELVQNSRGVSR</sequence>
<evidence type="ECO:0000256" key="2">
    <source>
        <dbReference type="ARBA" id="ARBA00022723"/>
    </source>
</evidence>
<dbReference type="GO" id="GO:0016791">
    <property type="term" value="F:phosphatase activity"/>
    <property type="evidence" value="ECO:0007669"/>
    <property type="project" value="TreeGrafter"/>
</dbReference>
<dbReference type="PANTHER" id="PTHR46470:SF2">
    <property type="entry name" value="GLYCERALDEHYDE 3-PHOSPHATE PHOSPHATASE"/>
    <property type="match status" value="1"/>
</dbReference>
<evidence type="ECO:0000256" key="4">
    <source>
        <dbReference type="ARBA" id="ARBA00022842"/>
    </source>
</evidence>
<evidence type="ECO:0000313" key="5">
    <source>
        <dbReference type="EMBL" id="HAE28308.1"/>
    </source>
</evidence>
<dbReference type="AlphaFoldDB" id="A0A3B9H0X2"/>
<dbReference type="RefSeq" id="WP_272990113.1">
    <property type="nucleotide sequence ID" value="NZ_CAJWRG010000091.1"/>
</dbReference>
<dbReference type="Gene3D" id="1.10.150.520">
    <property type="match status" value="1"/>
</dbReference>
<proteinExistence type="predicted"/>
<keyword evidence="4" id="KW-0460">Magnesium</keyword>
<dbReference type="InterPro" id="IPR006439">
    <property type="entry name" value="HAD-SF_hydro_IA"/>
</dbReference>
<dbReference type="NCBIfam" id="TIGR01509">
    <property type="entry name" value="HAD-SF-IA-v3"/>
    <property type="match status" value="1"/>
</dbReference>
<dbReference type="Gene3D" id="3.40.50.1000">
    <property type="entry name" value="HAD superfamily/HAD-like"/>
    <property type="match status" value="1"/>
</dbReference>
<organism evidence="5 6">
    <name type="scientific">Hyphomonas adhaerens</name>
    <dbReference type="NCBI Taxonomy" id="81029"/>
    <lineage>
        <taxon>Bacteria</taxon>
        <taxon>Pseudomonadati</taxon>
        <taxon>Pseudomonadota</taxon>
        <taxon>Alphaproteobacteria</taxon>
        <taxon>Hyphomonadales</taxon>
        <taxon>Hyphomonadaceae</taxon>
        <taxon>Hyphomonas</taxon>
    </lineage>
</organism>
<dbReference type="InterPro" id="IPR051400">
    <property type="entry name" value="HAD-like_hydrolase"/>
</dbReference>
<dbReference type="SFLD" id="SFLDS00003">
    <property type="entry name" value="Haloacid_Dehalogenase"/>
    <property type="match status" value="1"/>
</dbReference>
<dbReference type="GO" id="GO:0044281">
    <property type="term" value="P:small molecule metabolic process"/>
    <property type="evidence" value="ECO:0007669"/>
    <property type="project" value="UniProtKB-ARBA"/>
</dbReference>